<keyword evidence="3" id="KW-0862">Zinc</keyword>
<keyword evidence="3" id="KW-0863">Zinc-finger</keyword>
<feature type="domain" description="Integrase catalytic" evidence="7">
    <location>
        <begin position="422"/>
        <end position="577"/>
    </location>
</feature>
<dbReference type="SUPFAM" id="SSF57756">
    <property type="entry name" value="Retrovirus zinc finger-like domains"/>
    <property type="match status" value="1"/>
</dbReference>
<sequence>MAMKGAVASKEHKLKEVIVNCDSSPPKRTIDGVEQTYPPTTAEEKLARKNELKARGTLLMALPNEHQLKFNSYKNAKSPMETIKKRWLCYMRARRFLKNTRRKVGANGSETIGFDKTKVECYNCHKRGHFARECRAPRENRNREHVRRNVTVETTDAKALVAQDGIGYDWSDQAKDRPTNFALIAYTSSDEYVVSESVTSVPAVATNKAKTSESKPKSISKPLIEDWISDSEDENETKTKSKQRKPSFAKYTCKHNKGQLNGQRVDRLVWNNTRKVNHQNSLRMSNPHPKRNLVPKAVLMRSGFKTLNTARQNSSRVVVSVNTVRKINTAYRRPTVNSARPVSNVFNRAHLHDKRPINNITASKNSKINQKVNTVRAKHVNTTRLKVNTARPKAVLNAVQGNQGNTQQDLQEKGVIDSGCFRDMTGNMSYLSEYEEIDGGYVAFGGDPKGGKITETKDETSGILKAFITRIENLIDHKVKIIRCDNRIESKTKEMNLFCEKQGIKREFSVSRTPQQNGVAERKNRTLIEDAKTIIVDSKLPTTFWAEAVNTACYVQNRVLVIKPYNKTPYELFQGRTPSLSFMRPCGCPITILNTLIHLGKFDGKDDEGFFVGYSVNSKAFRVFNSRTRIVEETLHITFLENKPNVTGNGPTWLFDIDTLTKSINYKPFVAGNQSNGSASKARVETDSPGDGFKPSGEEEKQDVEDLGNEDNEVLSIEEPRVNQDKDANVNNTNNINTVTLIANVAGIKDNVVEKNIVYGCVDDPNMPNLEVIVYSDDDDEDVDAKSDMTNLDKNIPVSPNPTTRIHKDNPVKQINRDIHSAPQTRRMTKSVTDHEPKKMDVKSAFLYGKIEEEVYVSQPLGFEDPEFPDRVYKEEKDLYGLHQAPRAWKEMYTEFEKMMHKKFQMSSMGELTFFLGLQVTQKDDGIFISQDKKSTTRGCQFLGSRLISWQCKKQTLVANSTIKAELYTNDACNEIKKLLRMELRLTLAYTYYCQLKVNAARHKLTTAVDFWATTMAKNISGEAQIHAKVDGKKVIIFEATIRRDLKFEDEGGVDCLSNKVIFEQLLLMGVGKDISGRDTPLFPTMLVPTQEEELGEEDEALNEENIPTQSNDPPLSRVNTLRSRDGKLKLKELMEIFTNLQQRVIDLENTKTVQAQEISSLKKRVKRLEKKKRSRTHGLKRLYKIGLSARVESSAKEQSLSEEDASKHGRNIADIDADAEITLVDETVKDQGRYDNQEMFDTSVLDDEKEVILKEAQDVQNVVKNTVDATTAVSINDITLAQALVEIKTSKPKARGIIMQEPSESSTITTILISLKVQDKGKAIMVEEPLKMKKKDQVSFDEQEARRLQAEFDEQDKLVEENSQQIEDENLA</sequence>
<evidence type="ECO:0000259" key="6">
    <source>
        <dbReference type="PROSITE" id="PS50158"/>
    </source>
</evidence>
<dbReference type="InterPro" id="IPR057670">
    <property type="entry name" value="SH3_retrovirus"/>
</dbReference>
<feature type="compositionally biased region" description="Basic and acidic residues" evidence="5">
    <location>
        <begin position="1352"/>
        <end position="1361"/>
    </location>
</feature>
<evidence type="ECO:0000259" key="7">
    <source>
        <dbReference type="PROSITE" id="PS50994"/>
    </source>
</evidence>
<evidence type="ECO:0000256" key="4">
    <source>
        <dbReference type="SAM" id="Coils"/>
    </source>
</evidence>
<evidence type="ECO:0000256" key="3">
    <source>
        <dbReference type="PROSITE-ProRule" id="PRU00047"/>
    </source>
</evidence>
<dbReference type="PROSITE" id="PS50994">
    <property type="entry name" value="INTEGRASE"/>
    <property type="match status" value="1"/>
</dbReference>
<dbReference type="InterPro" id="IPR036875">
    <property type="entry name" value="Znf_CCHC_sf"/>
</dbReference>
<feature type="compositionally biased region" description="Basic and acidic residues" evidence="5">
    <location>
        <begin position="718"/>
        <end position="728"/>
    </location>
</feature>
<keyword evidence="4" id="KW-0175">Coiled coil</keyword>
<feature type="coiled-coil region" evidence="4">
    <location>
        <begin position="1131"/>
        <end position="1172"/>
    </location>
</feature>
<dbReference type="InterPro" id="IPR036397">
    <property type="entry name" value="RNaseH_sf"/>
</dbReference>
<feature type="domain" description="CCHC-type" evidence="6">
    <location>
        <begin position="121"/>
        <end position="135"/>
    </location>
</feature>
<name>A0A6L2NMT4_TANCI</name>
<evidence type="ECO:0000313" key="8">
    <source>
        <dbReference type="EMBL" id="GEU85884.1"/>
    </source>
</evidence>
<dbReference type="SUPFAM" id="SSF53098">
    <property type="entry name" value="Ribonuclease H-like"/>
    <property type="match status" value="1"/>
</dbReference>
<dbReference type="GO" id="GO:0003676">
    <property type="term" value="F:nucleic acid binding"/>
    <property type="evidence" value="ECO:0007669"/>
    <property type="project" value="InterPro"/>
</dbReference>
<feature type="region of interest" description="Disordered" evidence="5">
    <location>
        <begin position="1352"/>
        <end position="1373"/>
    </location>
</feature>
<evidence type="ECO:0000256" key="1">
    <source>
        <dbReference type="ARBA" id="ARBA00022723"/>
    </source>
</evidence>
<comment type="caution">
    <text evidence="8">The sequence shown here is derived from an EMBL/GenBank/DDBJ whole genome shotgun (WGS) entry which is preliminary data.</text>
</comment>
<organism evidence="8">
    <name type="scientific">Tanacetum cinerariifolium</name>
    <name type="common">Dalmatian daisy</name>
    <name type="synonym">Chrysanthemum cinerariifolium</name>
    <dbReference type="NCBI Taxonomy" id="118510"/>
    <lineage>
        <taxon>Eukaryota</taxon>
        <taxon>Viridiplantae</taxon>
        <taxon>Streptophyta</taxon>
        <taxon>Embryophyta</taxon>
        <taxon>Tracheophyta</taxon>
        <taxon>Spermatophyta</taxon>
        <taxon>Magnoliopsida</taxon>
        <taxon>eudicotyledons</taxon>
        <taxon>Gunneridae</taxon>
        <taxon>Pentapetalae</taxon>
        <taxon>asterids</taxon>
        <taxon>campanulids</taxon>
        <taxon>Asterales</taxon>
        <taxon>Asteraceae</taxon>
        <taxon>Asteroideae</taxon>
        <taxon>Anthemideae</taxon>
        <taxon>Anthemidinae</taxon>
        <taxon>Tanacetum</taxon>
    </lineage>
</organism>
<dbReference type="InterPro" id="IPR039537">
    <property type="entry name" value="Retrotran_Ty1/copia-like"/>
</dbReference>
<keyword evidence="1" id="KW-0479">Metal-binding</keyword>
<dbReference type="Pfam" id="PF07727">
    <property type="entry name" value="RVT_2"/>
    <property type="match status" value="1"/>
</dbReference>
<gene>
    <name evidence="8" type="ORF">Tci_057862</name>
</gene>
<dbReference type="GO" id="GO:0016787">
    <property type="term" value="F:hydrolase activity"/>
    <property type="evidence" value="ECO:0007669"/>
    <property type="project" value="UniProtKB-KW"/>
</dbReference>
<evidence type="ECO:0000256" key="2">
    <source>
        <dbReference type="ARBA" id="ARBA00022801"/>
    </source>
</evidence>
<dbReference type="PROSITE" id="PS50158">
    <property type="entry name" value="ZF_CCHC"/>
    <property type="match status" value="1"/>
</dbReference>
<feature type="region of interest" description="Disordered" evidence="5">
    <location>
        <begin position="674"/>
        <end position="732"/>
    </location>
</feature>
<dbReference type="InterPro" id="IPR001878">
    <property type="entry name" value="Znf_CCHC"/>
</dbReference>
<dbReference type="PANTHER" id="PTHR42648:SF32">
    <property type="entry name" value="RIBONUCLEASE H-LIKE DOMAIN, GAG-PRE-INTEGRASE DOMAIN PROTEIN-RELATED"/>
    <property type="match status" value="1"/>
</dbReference>
<dbReference type="SMART" id="SM00343">
    <property type="entry name" value="ZnF_C2HC"/>
    <property type="match status" value="1"/>
</dbReference>
<dbReference type="EMBL" id="BKCJ010009201">
    <property type="protein sequence ID" value="GEU85884.1"/>
    <property type="molecule type" value="Genomic_DNA"/>
</dbReference>
<dbReference type="Gene3D" id="3.30.420.10">
    <property type="entry name" value="Ribonuclease H-like superfamily/Ribonuclease H"/>
    <property type="match status" value="1"/>
</dbReference>
<evidence type="ECO:0000256" key="5">
    <source>
        <dbReference type="SAM" id="MobiDB-lite"/>
    </source>
</evidence>
<dbReference type="GO" id="GO:0008270">
    <property type="term" value="F:zinc ion binding"/>
    <property type="evidence" value="ECO:0007669"/>
    <property type="project" value="UniProtKB-KW"/>
</dbReference>
<dbReference type="InterPro" id="IPR001584">
    <property type="entry name" value="Integrase_cat-core"/>
</dbReference>
<proteinExistence type="predicted"/>
<feature type="compositionally biased region" description="Acidic residues" evidence="5">
    <location>
        <begin position="700"/>
        <end position="713"/>
    </location>
</feature>
<dbReference type="PANTHER" id="PTHR42648">
    <property type="entry name" value="TRANSPOSASE, PUTATIVE-RELATED"/>
    <property type="match status" value="1"/>
</dbReference>
<dbReference type="GO" id="GO:0015074">
    <property type="term" value="P:DNA integration"/>
    <property type="evidence" value="ECO:0007669"/>
    <property type="project" value="InterPro"/>
</dbReference>
<keyword evidence="2" id="KW-0378">Hydrolase</keyword>
<dbReference type="InterPro" id="IPR013103">
    <property type="entry name" value="RVT_2"/>
</dbReference>
<protein>
    <submittedName>
        <fullName evidence="8">Putative ribonuclease H-like domain-containing protein</fullName>
    </submittedName>
</protein>
<dbReference type="InterPro" id="IPR012337">
    <property type="entry name" value="RNaseH-like_sf"/>
</dbReference>
<dbReference type="Pfam" id="PF25597">
    <property type="entry name" value="SH3_retrovirus"/>
    <property type="match status" value="1"/>
</dbReference>
<accession>A0A6L2NMT4</accession>
<reference evidence="8" key="1">
    <citation type="journal article" date="2019" name="Sci. Rep.">
        <title>Draft genome of Tanacetum cinerariifolium, the natural source of mosquito coil.</title>
        <authorList>
            <person name="Yamashiro T."/>
            <person name="Shiraishi A."/>
            <person name="Satake H."/>
            <person name="Nakayama K."/>
        </authorList>
    </citation>
    <scope>NUCLEOTIDE SEQUENCE</scope>
</reference>
<dbReference type="Gene3D" id="4.10.60.10">
    <property type="entry name" value="Zinc finger, CCHC-type"/>
    <property type="match status" value="1"/>
</dbReference>